<reference evidence="1 2" key="1">
    <citation type="journal article" date="2020" name="BMC Genomics">
        <title>Intraspecific diversification of the crop wild relative Brassica cretica Lam. using demographic model selection.</title>
        <authorList>
            <person name="Kioukis A."/>
            <person name="Michalopoulou V.A."/>
            <person name="Briers L."/>
            <person name="Pirintsos S."/>
            <person name="Studholme D.J."/>
            <person name="Pavlidis P."/>
            <person name="Sarris P.F."/>
        </authorList>
    </citation>
    <scope>NUCLEOTIDE SEQUENCE [LARGE SCALE GENOMIC DNA]</scope>
    <source>
        <strain evidence="2">cv. PFS-1207/04</strain>
    </source>
</reference>
<evidence type="ECO:0000313" key="2">
    <source>
        <dbReference type="Proteomes" id="UP000266723"/>
    </source>
</evidence>
<evidence type="ECO:0000313" key="1">
    <source>
        <dbReference type="EMBL" id="KAF3550866.1"/>
    </source>
</evidence>
<proteinExistence type="predicted"/>
<name>A0ABQ7CF70_BRACR</name>
<sequence>MGQEHIYTHLKETLKADPYTFGESKLMDIGSNDPLIQQREEKVFSLLAHRLLPLATTFIVAGPVADRGLYPSVATPDLPCVQPFPFSSFDFTDSSFLHLLYLGFDIERIWVRSLGGFARVVKHRCLRHSGQFAASTINPVSSSGCFGLELSGVSGLIGVRAIPPIFPCFNRRVFSPPSCLLIGALCSSVFKLQKEDACCPMPLLMLCHRILCALPSGLHRYDGWTRTCRPCFTCLPLRFALGTVRGPSNCSLVVFSNGSSDFDAAKLQSLPYGCA</sequence>
<dbReference type="EMBL" id="QGKV02000832">
    <property type="protein sequence ID" value="KAF3550866.1"/>
    <property type="molecule type" value="Genomic_DNA"/>
</dbReference>
<keyword evidence="2" id="KW-1185">Reference proteome</keyword>
<comment type="caution">
    <text evidence="1">The sequence shown here is derived from an EMBL/GenBank/DDBJ whole genome shotgun (WGS) entry which is preliminary data.</text>
</comment>
<gene>
    <name evidence="1" type="ORF">DY000_02006843</name>
</gene>
<protein>
    <submittedName>
        <fullName evidence="1">Uncharacterized protein</fullName>
    </submittedName>
</protein>
<organism evidence="1 2">
    <name type="scientific">Brassica cretica</name>
    <name type="common">Mustard</name>
    <dbReference type="NCBI Taxonomy" id="69181"/>
    <lineage>
        <taxon>Eukaryota</taxon>
        <taxon>Viridiplantae</taxon>
        <taxon>Streptophyta</taxon>
        <taxon>Embryophyta</taxon>
        <taxon>Tracheophyta</taxon>
        <taxon>Spermatophyta</taxon>
        <taxon>Magnoliopsida</taxon>
        <taxon>eudicotyledons</taxon>
        <taxon>Gunneridae</taxon>
        <taxon>Pentapetalae</taxon>
        <taxon>rosids</taxon>
        <taxon>malvids</taxon>
        <taxon>Brassicales</taxon>
        <taxon>Brassicaceae</taxon>
        <taxon>Brassiceae</taxon>
        <taxon>Brassica</taxon>
    </lineage>
</organism>
<accession>A0ABQ7CF70</accession>
<dbReference type="Proteomes" id="UP000266723">
    <property type="component" value="Unassembled WGS sequence"/>
</dbReference>